<dbReference type="InterPro" id="IPR001155">
    <property type="entry name" value="OxRdtase_FMN_N"/>
</dbReference>
<proteinExistence type="predicted"/>
<reference evidence="7" key="1">
    <citation type="submission" date="2022-07" db="EMBL/GenBank/DDBJ databases">
        <title>Genome Sequence of Leucocoprinus birnbaumii.</title>
        <authorList>
            <person name="Buettner E."/>
        </authorList>
    </citation>
    <scope>NUCLEOTIDE SEQUENCE</scope>
    <source>
        <strain evidence="7">VT141</strain>
    </source>
</reference>
<keyword evidence="8" id="KW-1185">Reference proteome</keyword>
<feature type="domain" description="NADH:flavin oxidoreductase/NADH oxidase N-terminal" evidence="6">
    <location>
        <begin position="36"/>
        <end position="394"/>
    </location>
</feature>
<dbReference type="CDD" id="cd02932">
    <property type="entry name" value="OYE_YqiM_FMN"/>
    <property type="match status" value="1"/>
</dbReference>
<evidence type="ECO:0000256" key="5">
    <source>
        <dbReference type="ARBA" id="ARBA00023002"/>
    </source>
</evidence>
<dbReference type="PANTHER" id="PTHR43303">
    <property type="entry name" value="NADPH DEHYDROGENASE C23G7.10C-RELATED"/>
    <property type="match status" value="1"/>
</dbReference>
<dbReference type="InterPro" id="IPR013785">
    <property type="entry name" value="Aldolase_TIM"/>
</dbReference>
<evidence type="ECO:0000313" key="7">
    <source>
        <dbReference type="EMBL" id="KAJ3574452.1"/>
    </source>
</evidence>
<keyword evidence="3" id="KW-0288">FMN</keyword>
<dbReference type="EMBL" id="JANIEX010000068">
    <property type="protein sequence ID" value="KAJ3574452.1"/>
    <property type="molecule type" value="Genomic_DNA"/>
</dbReference>
<dbReference type="Pfam" id="PF00724">
    <property type="entry name" value="Oxidored_FMN"/>
    <property type="match status" value="1"/>
</dbReference>
<evidence type="ECO:0000256" key="1">
    <source>
        <dbReference type="ARBA" id="ARBA00001917"/>
    </source>
</evidence>
<evidence type="ECO:0000256" key="4">
    <source>
        <dbReference type="ARBA" id="ARBA00022857"/>
    </source>
</evidence>
<keyword evidence="5" id="KW-0560">Oxidoreductase</keyword>
<keyword evidence="2" id="KW-0285">Flavoprotein</keyword>
<accession>A0AAD5W203</accession>
<dbReference type="PANTHER" id="PTHR43303:SF4">
    <property type="entry name" value="NADPH DEHYDROGENASE C23G7.10C-RELATED"/>
    <property type="match status" value="1"/>
</dbReference>
<gene>
    <name evidence="7" type="ORF">NP233_g1768</name>
</gene>
<sequence>MSSLAINKEVPHAREYYPRNEPEISTVLKTTLGKPKLFEPFRLRDVTFKNRIWVSPMAQWSSDDGHATDWHLVHYGSLATHGAGAITVEATVILPEGRTSNEDAGLWKDSQIAPLKRIVSFVHAHDTKIGIQLVHGGRKSSTRAPWVQKRLEPGTPVVASREENGWPDQVYGPSNISYHEGVYPDPQATTEEYLNKVTDAFVDAARRANEAGFDFINIHAAHGYLLHEFLSPLSNIRSDIYGGQSLENRIRYPLHVIEKVRAAWPEHKPLFVRISATDWAEGPEKDENGKWLQWGAEQSSIFSERLQKIGVDLVDVSTGGNWRQQNIPVGPGYQVPFAAEIKKALPNLAISAVGAITEPEQAEDYLQEGKADVIYMAREFLRNPSWPLYAAHQLGVTIKAANQYEGAWIGRIPTSTTRPVLRN</sequence>
<evidence type="ECO:0000313" key="8">
    <source>
        <dbReference type="Proteomes" id="UP001213000"/>
    </source>
</evidence>
<dbReference type="GO" id="GO:0003959">
    <property type="term" value="F:NADPH dehydrogenase activity"/>
    <property type="evidence" value="ECO:0007669"/>
    <property type="project" value="InterPro"/>
</dbReference>
<evidence type="ECO:0000259" key="6">
    <source>
        <dbReference type="Pfam" id="PF00724"/>
    </source>
</evidence>
<dbReference type="InterPro" id="IPR044152">
    <property type="entry name" value="YqjM-like"/>
</dbReference>
<organism evidence="7 8">
    <name type="scientific">Leucocoprinus birnbaumii</name>
    <dbReference type="NCBI Taxonomy" id="56174"/>
    <lineage>
        <taxon>Eukaryota</taxon>
        <taxon>Fungi</taxon>
        <taxon>Dikarya</taxon>
        <taxon>Basidiomycota</taxon>
        <taxon>Agaricomycotina</taxon>
        <taxon>Agaricomycetes</taxon>
        <taxon>Agaricomycetidae</taxon>
        <taxon>Agaricales</taxon>
        <taxon>Agaricineae</taxon>
        <taxon>Agaricaceae</taxon>
        <taxon>Leucocoprinus</taxon>
    </lineage>
</organism>
<evidence type="ECO:0000256" key="3">
    <source>
        <dbReference type="ARBA" id="ARBA00022643"/>
    </source>
</evidence>
<dbReference type="SUPFAM" id="SSF51395">
    <property type="entry name" value="FMN-linked oxidoreductases"/>
    <property type="match status" value="1"/>
</dbReference>
<comment type="caution">
    <text evidence="7">The sequence shown here is derived from an EMBL/GenBank/DDBJ whole genome shotgun (WGS) entry which is preliminary data.</text>
</comment>
<comment type="cofactor">
    <cofactor evidence="1">
        <name>FMN</name>
        <dbReference type="ChEBI" id="CHEBI:58210"/>
    </cofactor>
</comment>
<protein>
    <recommendedName>
        <fullName evidence="6">NADH:flavin oxidoreductase/NADH oxidase N-terminal domain-containing protein</fullName>
    </recommendedName>
</protein>
<dbReference type="Proteomes" id="UP001213000">
    <property type="component" value="Unassembled WGS sequence"/>
</dbReference>
<dbReference type="GO" id="GO:0010181">
    <property type="term" value="F:FMN binding"/>
    <property type="evidence" value="ECO:0007669"/>
    <property type="project" value="InterPro"/>
</dbReference>
<dbReference type="GO" id="GO:0050661">
    <property type="term" value="F:NADP binding"/>
    <property type="evidence" value="ECO:0007669"/>
    <property type="project" value="InterPro"/>
</dbReference>
<keyword evidence="4" id="KW-0521">NADP</keyword>
<dbReference type="AlphaFoldDB" id="A0AAD5W203"/>
<dbReference type="Gene3D" id="3.20.20.70">
    <property type="entry name" value="Aldolase class I"/>
    <property type="match status" value="1"/>
</dbReference>
<evidence type="ECO:0000256" key="2">
    <source>
        <dbReference type="ARBA" id="ARBA00022630"/>
    </source>
</evidence>
<name>A0AAD5W203_9AGAR</name>